<organism evidence="3 4">
    <name type="scientific">Sapientia aquatica</name>
    <dbReference type="NCBI Taxonomy" id="1549640"/>
    <lineage>
        <taxon>Bacteria</taxon>
        <taxon>Pseudomonadati</taxon>
        <taxon>Pseudomonadota</taxon>
        <taxon>Betaproteobacteria</taxon>
        <taxon>Burkholderiales</taxon>
        <taxon>Oxalobacteraceae</taxon>
        <taxon>Sapientia</taxon>
    </lineage>
</organism>
<name>A0A4R5W2G8_9BURK</name>
<dbReference type="InterPro" id="IPR007372">
    <property type="entry name" value="Lipid/polyisoprenoid-bd_YceI"/>
</dbReference>
<feature type="signal peptide" evidence="1">
    <location>
        <begin position="1"/>
        <end position="20"/>
    </location>
</feature>
<dbReference type="RefSeq" id="WP_133327616.1">
    <property type="nucleotide sequence ID" value="NZ_SMYL01000003.1"/>
</dbReference>
<keyword evidence="1" id="KW-0732">Signal</keyword>
<dbReference type="AlphaFoldDB" id="A0A4R5W2G8"/>
<evidence type="ECO:0000259" key="2">
    <source>
        <dbReference type="SMART" id="SM00867"/>
    </source>
</evidence>
<dbReference type="Gene3D" id="2.40.128.110">
    <property type="entry name" value="Lipid/polyisoprenoid-binding, YceI-like"/>
    <property type="match status" value="1"/>
</dbReference>
<protein>
    <submittedName>
        <fullName evidence="3">Polyisoprenoid-binding protein</fullName>
    </submittedName>
</protein>
<feature type="domain" description="Lipid/polyisoprenoid-binding YceI-like" evidence="2">
    <location>
        <begin position="22"/>
        <end position="185"/>
    </location>
</feature>
<keyword evidence="4" id="KW-1185">Reference proteome</keyword>
<dbReference type="Proteomes" id="UP000294829">
    <property type="component" value="Unassembled WGS sequence"/>
</dbReference>
<evidence type="ECO:0000256" key="1">
    <source>
        <dbReference type="SAM" id="SignalP"/>
    </source>
</evidence>
<accession>A0A4R5W2G8</accession>
<dbReference type="SMART" id="SM00867">
    <property type="entry name" value="YceI"/>
    <property type="match status" value="1"/>
</dbReference>
<dbReference type="PANTHER" id="PTHR34406:SF2">
    <property type="entry name" value="PERIPLASMIC PROTEIN"/>
    <property type="match status" value="1"/>
</dbReference>
<reference evidence="3 4" key="1">
    <citation type="submission" date="2019-03" db="EMBL/GenBank/DDBJ databases">
        <title>Sapientia aquatica gen. nov., sp. nov., isolated from a crater lake.</title>
        <authorList>
            <person name="Felfoldi T."/>
            <person name="Szabo A."/>
            <person name="Toth E."/>
            <person name="Schumann P."/>
            <person name="Keki Z."/>
            <person name="Marialigeti K."/>
            <person name="Mathe I."/>
        </authorList>
    </citation>
    <scope>NUCLEOTIDE SEQUENCE [LARGE SCALE GENOMIC DNA]</scope>
    <source>
        <strain evidence="3 4">SA-152</strain>
    </source>
</reference>
<feature type="chain" id="PRO_5020329654" evidence="1">
    <location>
        <begin position="21"/>
        <end position="188"/>
    </location>
</feature>
<dbReference type="InterPro" id="IPR036761">
    <property type="entry name" value="TTHA0802/YceI-like_sf"/>
</dbReference>
<comment type="caution">
    <text evidence="3">The sequence shown here is derived from an EMBL/GenBank/DDBJ whole genome shotgun (WGS) entry which is preliminary data.</text>
</comment>
<dbReference type="PANTHER" id="PTHR34406">
    <property type="entry name" value="PROTEIN YCEI"/>
    <property type="match status" value="1"/>
</dbReference>
<sequence>MKLAKLLAIALVAAAPSVFAQSYNIDPSHTFPSFETDHMGISVWRGKFNKTSGTVTLDKAAKTGTLDITIDASSIDTGFAKLNEHLQSPDFFNVAKFPTATYKSTSFKFDGDKPVAVQGNLTLLGVTKPVELTINKFKCIIHPMMKREVCGADVSASFKRTDFGMNTYSPPFDPVIKLAIQVEAVLAN</sequence>
<evidence type="ECO:0000313" key="4">
    <source>
        <dbReference type="Proteomes" id="UP000294829"/>
    </source>
</evidence>
<evidence type="ECO:0000313" key="3">
    <source>
        <dbReference type="EMBL" id="TDK66585.1"/>
    </source>
</evidence>
<dbReference type="OrthoDB" id="9811006at2"/>
<gene>
    <name evidence="3" type="ORF">E2I14_08985</name>
</gene>
<dbReference type="Pfam" id="PF04264">
    <property type="entry name" value="YceI"/>
    <property type="match status" value="1"/>
</dbReference>
<dbReference type="SUPFAM" id="SSF101874">
    <property type="entry name" value="YceI-like"/>
    <property type="match status" value="1"/>
</dbReference>
<dbReference type="EMBL" id="SMYL01000003">
    <property type="protein sequence ID" value="TDK66585.1"/>
    <property type="molecule type" value="Genomic_DNA"/>
</dbReference>
<proteinExistence type="predicted"/>